<dbReference type="EMBL" id="KV441470">
    <property type="protein sequence ID" value="OAG24954.1"/>
    <property type="molecule type" value="Genomic_DNA"/>
</dbReference>
<dbReference type="GeneID" id="29116682"/>
<protein>
    <submittedName>
        <fullName evidence="2">Uncharacterized protein</fullName>
    </submittedName>
</protein>
<keyword evidence="1" id="KW-0472">Membrane</keyword>
<keyword evidence="1" id="KW-0812">Transmembrane</keyword>
<evidence type="ECO:0000256" key="1">
    <source>
        <dbReference type="SAM" id="Phobius"/>
    </source>
</evidence>
<evidence type="ECO:0000313" key="3">
    <source>
        <dbReference type="Proteomes" id="UP000077248"/>
    </source>
</evidence>
<dbReference type="Proteomes" id="UP000077248">
    <property type="component" value="Unassembled WGS sequence"/>
</dbReference>
<dbReference type="VEuPathDB" id="FungiDB:CC77DRAFT_291031"/>
<accession>A0A177DZ07</accession>
<organism evidence="2 3">
    <name type="scientific">Alternaria alternata</name>
    <name type="common">Alternaria rot fungus</name>
    <name type="synonym">Torula alternata</name>
    <dbReference type="NCBI Taxonomy" id="5599"/>
    <lineage>
        <taxon>Eukaryota</taxon>
        <taxon>Fungi</taxon>
        <taxon>Dikarya</taxon>
        <taxon>Ascomycota</taxon>
        <taxon>Pezizomycotina</taxon>
        <taxon>Dothideomycetes</taxon>
        <taxon>Pleosporomycetidae</taxon>
        <taxon>Pleosporales</taxon>
        <taxon>Pleosporineae</taxon>
        <taxon>Pleosporaceae</taxon>
        <taxon>Alternaria</taxon>
        <taxon>Alternaria sect. Alternaria</taxon>
        <taxon>Alternaria alternata complex</taxon>
    </lineage>
</organism>
<reference evidence="2 3" key="1">
    <citation type="submission" date="2016-05" db="EMBL/GenBank/DDBJ databases">
        <title>Comparative analysis of secretome profiles of manganese(II)-oxidizing ascomycete fungi.</title>
        <authorList>
            <consortium name="DOE Joint Genome Institute"/>
            <person name="Zeiner C.A."/>
            <person name="Purvine S.O."/>
            <person name="Zink E.M."/>
            <person name="Wu S."/>
            <person name="Pasa-Tolic L."/>
            <person name="Chaput D.L."/>
            <person name="Haridas S."/>
            <person name="Grigoriev I.V."/>
            <person name="Santelli C.M."/>
            <person name="Hansel C.M."/>
        </authorList>
    </citation>
    <scope>NUCLEOTIDE SEQUENCE [LARGE SCALE GENOMIC DNA]</scope>
    <source>
        <strain evidence="2 3">SRC1lrK2f</strain>
    </source>
</reference>
<name>A0A177DZ07_ALTAL</name>
<dbReference type="RefSeq" id="XP_018390375.1">
    <property type="nucleotide sequence ID" value="XM_018531088.1"/>
</dbReference>
<dbReference type="KEGG" id="aalt:CC77DRAFT_291031"/>
<keyword evidence="3" id="KW-1185">Reference proteome</keyword>
<dbReference type="AlphaFoldDB" id="A0A177DZ07"/>
<keyword evidence="1" id="KW-1133">Transmembrane helix</keyword>
<sequence length="195" mass="21421">MSACPSRGGLYACITCPIRASPSARLLIDITCSPAGQISFQPVSSHPDSWVTRDHTLIHMCLLVATATCFFVRLVNSSPIPPIREGVLQSSQSPTASDKTQTVWSRQDIFALASICVAIAGIFIGLLIASPKLRYRLRESLHCKGNPCSLRNCTKMTLYVKTVYLRCVESTHEIRTAPDDRCKRDTTSTSNLLSF</sequence>
<evidence type="ECO:0000313" key="2">
    <source>
        <dbReference type="EMBL" id="OAG24954.1"/>
    </source>
</evidence>
<feature type="transmembrane region" description="Helical" evidence="1">
    <location>
        <begin position="57"/>
        <end position="75"/>
    </location>
</feature>
<gene>
    <name evidence="2" type="ORF">CC77DRAFT_291031</name>
</gene>
<proteinExistence type="predicted"/>
<feature type="transmembrane region" description="Helical" evidence="1">
    <location>
        <begin position="109"/>
        <end position="129"/>
    </location>
</feature>